<comment type="similarity">
    <text evidence="2 7">Belongs to the BolA/IbaG family.</text>
</comment>
<keyword evidence="3" id="KW-0963">Cytoplasm</keyword>
<dbReference type="InterPro" id="IPR050961">
    <property type="entry name" value="BolA/IbaG_stress_morph_reg"/>
</dbReference>
<dbReference type="PANTHER" id="PTHR46229:SF2">
    <property type="entry name" value="BOLA-LIKE PROTEIN 1"/>
    <property type="match status" value="1"/>
</dbReference>
<dbReference type="GO" id="GO:0005739">
    <property type="term" value="C:mitochondrion"/>
    <property type="evidence" value="ECO:0007669"/>
    <property type="project" value="TreeGrafter"/>
</dbReference>
<sequence>MTSPRLTRTLKQVVHFRKIPNLLYCTSKAQMSRPVEEAIANKLTSELNPSYLNVINESYMHNVPKDSETHFKVVVVSNKFEQLSLIQRHRLVNQILQNEMANSVHALSIQAKTPEQWEKSEGKISKSPPCLGGAGGWITYIQGLVSIIEEFVATSTKNLEFHPTTSRTTSLSRMQNKLPIVTTNPEIYKKPRHLPGYTGHVHQENFQYGETYGNKTAKLLSQYRTGKLQDSTLGVNGRGGDAQIPFPTYYDHDPSRVIGTRPRTWERWQPQHKYDLLNSSSREEKIRDFNKAAQQHREQYKDHSGTRPPVDVFVQPNISYPSTITTQR</sequence>
<dbReference type="GO" id="GO:1990229">
    <property type="term" value="C:iron-sulfur cluster assembly complex"/>
    <property type="evidence" value="ECO:0007669"/>
    <property type="project" value="UniProtKB-ARBA"/>
</dbReference>
<comment type="subcellular location">
    <subcellularLocation>
        <location evidence="1">Cytoplasm</location>
        <location evidence="1">Cytoskeleton</location>
        <location evidence="1">Cilium axoneme</location>
    </subcellularLocation>
</comment>
<dbReference type="Pfam" id="PF01722">
    <property type="entry name" value="BolA"/>
    <property type="match status" value="1"/>
</dbReference>
<dbReference type="InterPro" id="IPR036065">
    <property type="entry name" value="BolA-like_sf"/>
</dbReference>
<gene>
    <name evidence="9" type="ORF">PACLA_8A081550</name>
</gene>
<name>A0A6S7FV65_PARCT</name>
<proteinExistence type="inferred from homology"/>
<keyword evidence="10" id="KW-1185">Reference proteome</keyword>
<dbReference type="FunFam" id="3.30.300.90:FF:000001">
    <property type="entry name" value="Transcriptional regulator BolA"/>
    <property type="match status" value="1"/>
</dbReference>
<evidence type="ECO:0000259" key="8">
    <source>
        <dbReference type="Pfam" id="PF10629"/>
    </source>
</evidence>
<dbReference type="GO" id="GO:0005930">
    <property type="term" value="C:axoneme"/>
    <property type="evidence" value="ECO:0007669"/>
    <property type="project" value="UniProtKB-SubCell"/>
</dbReference>
<comment type="caution">
    <text evidence="9">The sequence shown here is derived from an EMBL/GenBank/DDBJ whole genome shotgun (WGS) entry which is preliminary data.</text>
</comment>
<dbReference type="Proteomes" id="UP001152795">
    <property type="component" value="Unassembled WGS sequence"/>
</dbReference>
<evidence type="ECO:0000256" key="4">
    <source>
        <dbReference type="ARBA" id="ARBA00023212"/>
    </source>
</evidence>
<dbReference type="Gene3D" id="3.30.300.90">
    <property type="entry name" value="BolA-like"/>
    <property type="match status" value="1"/>
</dbReference>
<evidence type="ECO:0000256" key="7">
    <source>
        <dbReference type="RuleBase" id="RU003860"/>
    </source>
</evidence>
<evidence type="ECO:0000313" key="9">
    <source>
        <dbReference type="EMBL" id="CAB3981263.1"/>
    </source>
</evidence>
<evidence type="ECO:0000313" key="10">
    <source>
        <dbReference type="Proteomes" id="UP001152795"/>
    </source>
</evidence>
<accession>A0A6S7FV65</accession>
<evidence type="ECO:0000256" key="6">
    <source>
        <dbReference type="ARBA" id="ARBA00035661"/>
    </source>
</evidence>
<evidence type="ECO:0000256" key="5">
    <source>
        <dbReference type="ARBA" id="ARBA00023273"/>
    </source>
</evidence>
<evidence type="ECO:0000256" key="1">
    <source>
        <dbReference type="ARBA" id="ARBA00004430"/>
    </source>
</evidence>
<dbReference type="PANTHER" id="PTHR46229">
    <property type="entry name" value="BOLA TRANSCRIPTION REGULATOR"/>
    <property type="match status" value="1"/>
</dbReference>
<evidence type="ECO:0000256" key="2">
    <source>
        <dbReference type="ARBA" id="ARBA00005578"/>
    </source>
</evidence>
<comment type="similarity">
    <text evidence="6">Belongs to the CIMIP2 family.</text>
</comment>
<protein>
    <recommendedName>
        <fullName evidence="8">Ciliary microtubule inner protein 2A-C-like domain-containing protein</fullName>
    </recommendedName>
</protein>
<keyword evidence="4" id="KW-0206">Cytoskeleton</keyword>
<organism evidence="9 10">
    <name type="scientific">Paramuricea clavata</name>
    <name type="common">Red gorgonian</name>
    <name type="synonym">Violescent sea-whip</name>
    <dbReference type="NCBI Taxonomy" id="317549"/>
    <lineage>
        <taxon>Eukaryota</taxon>
        <taxon>Metazoa</taxon>
        <taxon>Cnidaria</taxon>
        <taxon>Anthozoa</taxon>
        <taxon>Octocorallia</taxon>
        <taxon>Malacalcyonacea</taxon>
        <taxon>Plexauridae</taxon>
        <taxon>Paramuricea</taxon>
    </lineage>
</organism>
<dbReference type="EMBL" id="CACRXK020000369">
    <property type="protein sequence ID" value="CAB3981263.1"/>
    <property type="molecule type" value="Genomic_DNA"/>
</dbReference>
<dbReference type="AlphaFoldDB" id="A0A6S7FV65"/>
<dbReference type="GO" id="GO:0015630">
    <property type="term" value="C:microtubule cytoskeleton"/>
    <property type="evidence" value="ECO:0007669"/>
    <property type="project" value="UniProtKB-ARBA"/>
</dbReference>
<reference evidence="9" key="1">
    <citation type="submission" date="2020-04" db="EMBL/GenBank/DDBJ databases">
        <authorList>
            <person name="Alioto T."/>
            <person name="Alioto T."/>
            <person name="Gomez Garrido J."/>
        </authorList>
    </citation>
    <scope>NUCLEOTIDE SEQUENCE</scope>
    <source>
        <strain evidence="9">A484AB</strain>
    </source>
</reference>
<dbReference type="Pfam" id="PF10629">
    <property type="entry name" value="CMI2B-like"/>
    <property type="match status" value="1"/>
</dbReference>
<feature type="domain" description="Ciliary microtubule inner protein 2A-C-like" evidence="8">
    <location>
        <begin position="190"/>
        <end position="261"/>
    </location>
</feature>
<dbReference type="InterPro" id="IPR018902">
    <property type="entry name" value="CMI2A-C-like_dom"/>
</dbReference>
<evidence type="ECO:0000256" key="3">
    <source>
        <dbReference type="ARBA" id="ARBA00022490"/>
    </source>
</evidence>
<dbReference type="OrthoDB" id="8181742at2759"/>
<keyword evidence="5" id="KW-0966">Cell projection</keyword>
<dbReference type="SUPFAM" id="SSF82657">
    <property type="entry name" value="BolA-like"/>
    <property type="match status" value="1"/>
</dbReference>
<dbReference type="InterPro" id="IPR002634">
    <property type="entry name" value="BolA"/>
</dbReference>